<dbReference type="EMBL" id="ML994133">
    <property type="protein sequence ID" value="KAF2198568.1"/>
    <property type="molecule type" value="Genomic_DNA"/>
</dbReference>
<sequence length="284" mass="29136">MKLFQVAAVVATVASALQIQAPKGRNPNFFCAVGAVFRCIPIPRAPQLSGDHPHNLLKHRAKALTPPGIHDDFKFVGNLQDAVTTTTVFSTSVMTVYQCASGVSCSIDSTETVTSGVVVTSTVCQATVTSVPMPSSSGDLTVSASSVGGVVLTDASSTALSTATGFNEATTYSDAIAISFVSSSSHYDVPVLSTAAPVQTSVVNSSSSVFGTTTVHSLTTTVVTLFSTMTSGYNASTTSNLHTTALPISILPPVHTSVSLGIGVSSVASGFVPLHIPCTIRIRH</sequence>
<keyword evidence="1" id="KW-0732">Signal</keyword>
<keyword evidence="3" id="KW-1185">Reference proteome</keyword>
<accession>A0A9P4JLB4</accession>
<reference evidence="2" key="1">
    <citation type="journal article" date="2020" name="Stud. Mycol.">
        <title>101 Dothideomycetes genomes: a test case for predicting lifestyles and emergence of pathogens.</title>
        <authorList>
            <person name="Haridas S."/>
            <person name="Albert R."/>
            <person name="Binder M."/>
            <person name="Bloem J."/>
            <person name="Labutti K."/>
            <person name="Salamov A."/>
            <person name="Andreopoulos B."/>
            <person name="Baker S."/>
            <person name="Barry K."/>
            <person name="Bills G."/>
            <person name="Bluhm B."/>
            <person name="Cannon C."/>
            <person name="Castanera R."/>
            <person name="Culley D."/>
            <person name="Daum C."/>
            <person name="Ezra D."/>
            <person name="Gonzalez J."/>
            <person name="Henrissat B."/>
            <person name="Kuo A."/>
            <person name="Liang C."/>
            <person name="Lipzen A."/>
            <person name="Lutzoni F."/>
            <person name="Magnuson J."/>
            <person name="Mondo S."/>
            <person name="Nolan M."/>
            <person name="Ohm R."/>
            <person name="Pangilinan J."/>
            <person name="Park H.-J."/>
            <person name="Ramirez L."/>
            <person name="Alfaro M."/>
            <person name="Sun H."/>
            <person name="Tritt A."/>
            <person name="Yoshinaga Y."/>
            <person name="Zwiers L.-H."/>
            <person name="Turgeon B."/>
            <person name="Goodwin S."/>
            <person name="Spatafora J."/>
            <person name="Crous P."/>
            <person name="Grigoriev I."/>
        </authorList>
    </citation>
    <scope>NUCLEOTIDE SEQUENCE</scope>
    <source>
        <strain evidence="2">ATCC 74209</strain>
    </source>
</reference>
<gene>
    <name evidence="2" type="ORF">GQ43DRAFT_150889</name>
</gene>
<feature type="chain" id="PRO_5040260111" evidence="1">
    <location>
        <begin position="17"/>
        <end position="284"/>
    </location>
</feature>
<evidence type="ECO:0000256" key="1">
    <source>
        <dbReference type="SAM" id="SignalP"/>
    </source>
</evidence>
<name>A0A9P4JLB4_9PLEO</name>
<proteinExistence type="predicted"/>
<organism evidence="2 3">
    <name type="scientific">Delitschia confertaspora ATCC 74209</name>
    <dbReference type="NCBI Taxonomy" id="1513339"/>
    <lineage>
        <taxon>Eukaryota</taxon>
        <taxon>Fungi</taxon>
        <taxon>Dikarya</taxon>
        <taxon>Ascomycota</taxon>
        <taxon>Pezizomycotina</taxon>
        <taxon>Dothideomycetes</taxon>
        <taxon>Pleosporomycetidae</taxon>
        <taxon>Pleosporales</taxon>
        <taxon>Delitschiaceae</taxon>
        <taxon>Delitschia</taxon>
    </lineage>
</organism>
<evidence type="ECO:0000313" key="3">
    <source>
        <dbReference type="Proteomes" id="UP000799536"/>
    </source>
</evidence>
<evidence type="ECO:0000313" key="2">
    <source>
        <dbReference type="EMBL" id="KAF2198568.1"/>
    </source>
</evidence>
<dbReference type="AlphaFoldDB" id="A0A9P4JLB4"/>
<feature type="signal peptide" evidence="1">
    <location>
        <begin position="1"/>
        <end position="16"/>
    </location>
</feature>
<protein>
    <submittedName>
        <fullName evidence="2">Uncharacterized protein</fullName>
    </submittedName>
</protein>
<comment type="caution">
    <text evidence="2">The sequence shown here is derived from an EMBL/GenBank/DDBJ whole genome shotgun (WGS) entry which is preliminary data.</text>
</comment>
<dbReference type="Proteomes" id="UP000799536">
    <property type="component" value="Unassembled WGS sequence"/>
</dbReference>